<keyword evidence="1" id="KW-1133">Transmembrane helix</keyword>
<accession>A0A1H0A2V2</accession>
<protein>
    <submittedName>
        <fullName evidence="2">Uncharacterized protein</fullName>
    </submittedName>
</protein>
<gene>
    <name evidence="2" type="ORF">SAMN04488074_14314</name>
</gene>
<keyword evidence="1" id="KW-0812">Transmembrane</keyword>
<keyword evidence="1" id="KW-0472">Membrane</keyword>
<evidence type="ECO:0000313" key="3">
    <source>
        <dbReference type="Proteomes" id="UP000199682"/>
    </source>
</evidence>
<organism evidence="2 3">
    <name type="scientific">Lentzea albidocapillata subsp. violacea</name>
    <dbReference type="NCBI Taxonomy" id="128104"/>
    <lineage>
        <taxon>Bacteria</taxon>
        <taxon>Bacillati</taxon>
        <taxon>Actinomycetota</taxon>
        <taxon>Actinomycetes</taxon>
        <taxon>Pseudonocardiales</taxon>
        <taxon>Pseudonocardiaceae</taxon>
        <taxon>Lentzea</taxon>
    </lineage>
</organism>
<sequence length="64" mass="6807">MWAWFVGGAILLVALLLTYTGHKAASAATEQQRADAYRVFLALLVAAIAVCFLLAMVVQQAGVL</sequence>
<reference evidence="3" key="1">
    <citation type="submission" date="2016-10" db="EMBL/GenBank/DDBJ databases">
        <authorList>
            <person name="Varghese N."/>
            <person name="Submissions S."/>
        </authorList>
    </citation>
    <scope>NUCLEOTIDE SEQUENCE [LARGE SCALE GENOMIC DNA]</scope>
    <source>
        <strain evidence="3">DSM 44796</strain>
    </source>
</reference>
<dbReference type="AlphaFoldDB" id="A0A1H0A2V2"/>
<feature type="transmembrane region" description="Helical" evidence="1">
    <location>
        <begin position="37"/>
        <end position="58"/>
    </location>
</feature>
<dbReference type="Proteomes" id="UP000199682">
    <property type="component" value="Unassembled WGS sequence"/>
</dbReference>
<proteinExistence type="predicted"/>
<evidence type="ECO:0000313" key="2">
    <source>
        <dbReference type="EMBL" id="SDN27745.1"/>
    </source>
</evidence>
<evidence type="ECO:0000256" key="1">
    <source>
        <dbReference type="SAM" id="Phobius"/>
    </source>
</evidence>
<name>A0A1H0A2V2_9PSEU</name>
<dbReference type="EMBL" id="FNET01000043">
    <property type="protein sequence ID" value="SDN27745.1"/>
    <property type="molecule type" value="Genomic_DNA"/>
</dbReference>